<dbReference type="PANTHER" id="PTHR42928:SF5">
    <property type="entry name" value="BLR1237 PROTEIN"/>
    <property type="match status" value="1"/>
</dbReference>
<reference evidence="2 3" key="1">
    <citation type="submission" date="2017-05" db="EMBL/GenBank/DDBJ databases">
        <title>Complete and WGS of Bordetella genogroups.</title>
        <authorList>
            <person name="Spilker T."/>
            <person name="LiPuma J."/>
        </authorList>
    </citation>
    <scope>NUCLEOTIDE SEQUENCE [LARGE SCALE GENOMIC DNA]</scope>
    <source>
        <strain evidence="2 3">AU7206</strain>
    </source>
</reference>
<protein>
    <recommendedName>
        <fullName evidence="4">Tripartite tricarboxylate transporter substrate binding protein</fullName>
    </recommendedName>
</protein>
<dbReference type="STRING" id="463040.CAL15_02100"/>
<dbReference type="PANTHER" id="PTHR42928">
    <property type="entry name" value="TRICARBOXYLATE-BINDING PROTEIN"/>
    <property type="match status" value="1"/>
</dbReference>
<dbReference type="Gene3D" id="3.40.190.150">
    <property type="entry name" value="Bordetella uptake gene, domain 1"/>
    <property type="match status" value="1"/>
</dbReference>
<dbReference type="Gene3D" id="3.40.190.10">
    <property type="entry name" value="Periplasmic binding protein-like II"/>
    <property type="match status" value="1"/>
</dbReference>
<dbReference type="EMBL" id="CP021111">
    <property type="protein sequence ID" value="ARP93283.1"/>
    <property type="molecule type" value="Genomic_DNA"/>
</dbReference>
<sequence length="353" mass="37192">MPGVSDSFCIPATYRSSTMTVKLTRRQALAASLSALVPALLPRVVLAQPNNWPNRPVRIVVAFAPGGPVDILARRVAADLEAQFKMQFVVENVAGGGGRIGTRQVSQATGDGYTLLATSSAASASAPALFPEKELGYDAVKSFSQIALIGQGVVGFIVKSDSPWQSAADLAKAVKASSKPLFYATGGVGSLGHLAAAMAEQTLGLDMDHVAYRGSAPAQVDLLAGNIPLICDTLLPHMAQIRSGALRVISVFSPERLAILPNTPTFVEQGWPNLVASSWFGFCGSPGIPTDIVDRLNAAIGKYVAKQETKTWMLDQGITPDGTLSPGQYRDFVASEVERWTKVVKAGNIQVSA</sequence>
<comment type="similarity">
    <text evidence="1">Belongs to the UPF0065 (bug) family.</text>
</comment>
<dbReference type="InterPro" id="IPR042100">
    <property type="entry name" value="Bug_dom1"/>
</dbReference>
<dbReference type="KEGG" id="bgm:CAL15_02100"/>
<gene>
    <name evidence="2" type="ORF">CAL15_02100</name>
</gene>
<dbReference type="CDD" id="cd07012">
    <property type="entry name" value="PBP2_Bug_TTT"/>
    <property type="match status" value="1"/>
</dbReference>
<proteinExistence type="inferred from homology"/>
<dbReference type="PIRSF" id="PIRSF017082">
    <property type="entry name" value="YflP"/>
    <property type="match status" value="1"/>
</dbReference>
<keyword evidence="3" id="KW-1185">Reference proteome</keyword>
<evidence type="ECO:0000313" key="3">
    <source>
        <dbReference type="Proteomes" id="UP000194161"/>
    </source>
</evidence>
<evidence type="ECO:0000313" key="2">
    <source>
        <dbReference type="EMBL" id="ARP93283.1"/>
    </source>
</evidence>
<name>A0A1W6Z7C3_9BORD</name>
<evidence type="ECO:0008006" key="4">
    <source>
        <dbReference type="Google" id="ProtNLM"/>
    </source>
</evidence>
<dbReference type="AlphaFoldDB" id="A0A1W6Z7C3"/>
<accession>A0A1W6Z7C3</accession>
<dbReference type="InterPro" id="IPR005064">
    <property type="entry name" value="BUG"/>
</dbReference>
<dbReference type="Pfam" id="PF03401">
    <property type="entry name" value="TctC"/>
    <property type="match status" value="1"/>
</dbReference>
<dbReference type="Proteomes" id="UP000194161">
    <property type="component" value="Chromosome"/>
</dbReference>
<organism evidence="2 3">
    <name type="scientific">Bordetella genomosp. 13</name>
    <dbReference type="NCBI Taxonomy" id="463040"/>
    <lineage>
        <taxon>Bacteria</taxon>
        <taxon>Pseudomonadati</taxon>
        <taxon>Pseudomonadota</taxon>
        <taxon>Betaproteobacteria</taxon>
        <taxon>Burkholderiales</taxon>
        <taxon>Alcaligenaceae</taxon>
        <taxon>Bordetella</taxon>
    </lineage>
</organism>
<evidence type="ECO:0000256" key="1">
    <source>
        <dbReference type="ARBA" id="ARBA00006987"/>
    </source>
</evidence>
<dbReference type="SUPFAM" id="SSF53850">
    <property type="entry name" value="Periplasmic binding protein-like II"/>
    <property type="match status" value="1"/>
</dbReference>